<comment type="caution">
    <text evidence="1">The sequence shown here is derived from an EMBL/GenBank/DDBJ whole genome shotgun (WGS) entry which is preliminary data.</text>
</comment>
<dbReference type="Proteomes" id="UP001152622">
    <property type="component" value="Chromosome 21"/>
</dbReference>
<sequence>MRDRVRRTGTSRLPLSSQSNNSRLIATAELQTLTSRRMLVNAFWSRRVCVKIGWPRYLSDVRFLLRHRKRGLRDGRKPANPVKRRFAAASENPRPLCRPRQLRRPLSENSGLICARARPDRRGEIKRGRFPGPT</sequence>
<name>A0A9Q1ICG9_SYNKA</name>
<protein>
    <submittedName>
        <fullName evidence="1">Uncharacterized protein</fullName>
    </submittedName>
</protein>
<reference evidence="1" key="1">
    <citation type="journal article" date="2023" name="Science">
        <title>Genome structures resolve the early diversification of teleost fishes.</title>
        <authorList>
            <person name="Parey E."/>
            <person name="Louis A."/>
            <person name="Montfort J."/>
            <person name="Bouchez O."/>
            <person name="Roques C."/>
            <person name="Iampietro C."/>
            <person name="Lluch J."/>
            <person name="Castinel A."/>
            <person name="Donnadieu C."/>
            <person name="Desvignes T."/>
            <person name="Floi Bucao C."/>
            <person name="Jouanno E."/>
            <person name="Wen M."/>
            <person name="Mejri S."/>
            <person name="Dirks R."/>
            <person name="Jansen H."/>
            <person name="Henkel C."/>
            <person name="Chen W.J."/>
            <person name="Zahm M."/>
            <person name="Cabau C."/>
            <person name="Klopp C."/>
            <person name="Thompson A.W."/>
            <person name="Robinson-Rechavi M."/>
            <person name="Braasch I."/>
            <person name="Lecointre G."/>
            <person name="Bobe J."/>
            <person name="Postlethwait J.H."/>
            <person name="Berthelot C."/>
            <person name="Roest Crollius H."/>
            <person name="Guiguen Y."/>
        </authorList>
    </citation>
    <scope>NUCLEOTIDE SEQUENCE</scope>
    <source>
        <strain evidence="1">WJC10195</strain>
    </source>
</reference>
<keyword evidence="2" id="KW-1185">Reference proteome</keyword>
<proteinExistence type="predicted"/>
<organism evidence="1 2">
    <name type="scientific">Synaphobranchus kaupii</name>
    <name type="common">Kaup's arrowtooth eel</name>
    <dbReference type="NCBI Taxonomy" id="118154"/>
    <lineage>
        <taxon>Eukaryota</taxon>
        <taxon>Metazoa</taxon>
        <taxon>Chordata</taxon>
        <taxon>Craniata</taxon>
        <taxon>Vertebrata</taxon>
        <taxon>Euteleostomi</taxon>
        <taxon>Actinopterygii</taxon>
        <taxon>Neopterygii</taxon>
        <taxon>Teleostei</taxon>
        <taxon>Anguilliformes</taxon>
        <taxon>Synaphobranchidae</taxon>
        <taxon>Synaphobranchus</taxon>
    </lineage>
</organism>
<dbReference type="EMBL" id="JAINUF010000021">
    <property type="protein sequence ID" value="KAJ8334619.1"/>
    <property type="molecule type" value="Genomic_DNA"/>
</dbReference>
<gene>
    <name evidence="1" type="ORF">SKAU_G00402580</name>
</gene>
<dbReference type="AlphaFoldDB" id="A0A9Q1ICG9"/>
<accession>A0A9Q1ICG9</accession>
<evidence type="ECO:0000313" key="1">
    <source>
        <dbReference type="EMBL" id="KAJ8334619.1"/>
    </source>
</evidence>
<evidence type="ECO:0000313" key="2">
    <source>
        <dbReference type="Proteomes" id="UP001152622"/>
    </source>
</evidence>